<evidence type="ECO:0000259" key="4">
    <source>
        <dbReference type="Pfam" id="PF05729"/>
    </source>
</evidence>
<accession>A0ABD3W8B2</accession>
<evidence type="ECO:0000256" key="2">
    <source>
        <dbReference type="ARBA" id="ARBA00022840"/>
    </source>
</evidence>
<sequence length="1241" mass="140467">MRKVSSTKNRAVHFLLAYLSVSVLISLTLGLFDTVSEAKCEFEDANVTWRNTLEYSPSDVKAMAWYKGKGSLIATWLEGKGFMEYPPYIGRLMQIGATGITIRTANRSDSGTYFLSLTLASVDHKLEAATYLEVKVAPSTLCKPRITQEGPFIKADLPQEGCGIPHLRTNWKYNNVTITYENSSSFLDMRTNPEPGEYVACAEGESTTCYKGNISDLCSTHTIPSSDHGSTPGDVLHAVVIPVLVLIAFAAILLVLVLCIYKIRCTKPCGHAKRTVEEENISGEEQNKSNDIGMGLSNIAKYLKERYQHLVNVPLSPTVEGDDYVNISDVYVNIRFRKLEITDLNSEERDASSGPQSEKEPLIHEDQVPIKNITKNCPILLFGVCGSGKSAWCKHLVQCWLQGIDTKDDNMGLNLPDLRKIKILLYLPLQFSDRGISFKELLKKHLFQKTHSYLELVMNYVTSNAHEVLLVMDGLDIIKENIMPILDILNDKHMSLSTVIITSRPTSLKLLQDKCNAKIDQMMLFIVCEMSLEDSKSYASNVLKTINKLHRTNFNIAHFWRFTKQKHVRDLLRLPYICLILLHVWMKNKSCFIGMTDIMFDIIRYYLHRATSDQKRKECIVDASYGKNINVQNDMTKLKKWNIQMEQSYLLHDLSRIAAEMFYSEKEQESITLNVPHIYPITDGDLQRICETGLLTESLSLSAKTNISTMSFPDILIREFFVSMFVLLQDGEECDFVFSCRTPSASATIIVHILYELSDTLTQNIIQKAIKTYGKENTSTKGEERCNYLNDKIRFCITSKDKSPVLWLHWHMNNLALYATKLLFMSTALQCIKNITSLELTNDETDENLVFQLPFLPVLKILTLDMNKCTLLLCKGWDNRVSCKLEQVFIRSVNISIGTLSLLIKSLSFCAGLEKLEVFPSVVWTDDDMNCENKPDLDTYSWNKLSKHIENNKKLKFLELTNLVLPGVVDTLLSRLNRYQNLKNLKLKNVSNITQETHSSDTENADADKPYLKVKLTHIYLERLKLQDSPLDFLFDVATKGEPIEHNINVLYISSLEMPEKSWKSLGNQIGNLRLTELHLSSVNPGDSLQTLLDGIGESKTVDSIYLCKIGKVKMLASFSFLAKMKTLLQFKLKDVKLDGSSSRSLFKEICECKQLHNLSLCNIDAEEIPETLSSVQTLTKLSVLTFDTVTITGGSQSLIDILNAFIKCENLLQIQVSKEHAASIPSNISSAIQVVYLDKY</sequence>
<evidence type="ECO:0000313" key="6">
    <source>
        <dbReference type="Proteomes" id="UP001634394"/>
    </source>
</evidence>
<protein>
    <recommendedName>
        <fullName evidence="4">NACHT domain-containing protein</fullName>
    </recommendedName>
</protein>
<evidence type="ECO:0000313" key="5">
    <source>
        <dbReference type="EMBL" id="KAL3869636.1"/>
    </source>
</evidence>
<keyword evidence="2" id="KW-0067">ATP-binding</keyword>
<name>A0ABD3W8B2_SINWO</name>
<dbReference type="InterPro" id="IPR032675">
    <property type="entry name" value="LRR_dom_sf"/>
</dbReference>
<dbReference type="Proteomes" id="UP001634394">
    <property type="component" value="Unassembled WGS sequence"/>
</dbReference>
<feature type="transmembrane region" description="Helical" evidence="3">
    <location>
        <begin position="235"/>
        <end position="261"/>
    </location>
</feature>
<keyword evidence="3" id="KW-0812">Transmembrane</keyword>
<keyword evidence="6" id="KW-1185">Reference proteome</keyword>
<dbReference type="SUPFAM" id="SSF52540">
    <property type="entry name" value="P-loop containing nucleoside triphosphate hydrolases"/>
    <property type="match status" value="1"/>
</dbReference>
<dbReference type="Gene3D" id="3.80.10.10">
    <property type="entry name" value="Ribonuclease Inhibitor"/>
    <property type="match status" value="1"/>
</dbReference>
<dbReference type="GO" id="GO:0005524">
    <property type="term" value="F:ATP binding"/>
    <property type="evidence" value="ECO:0007669"/>
    <property type="project" value="UniProtKB-KW"/>
</dbReference>
<dbReference type="InterPro" id="IPR007111">
    <property type="entry name" value="NACHT_NTPase"/>
</dbReference>
<dbReference type="EMBL" id="JBJQND010000008">
    <property type="protein sequence ID" value="KAL3869636.1"/>
    <property type="molecule type" value="Genomic_DNA"/>
</dbReference>
<dbReference type="AlphaFoldDB" id="A0ABD3W8B2"/>
<dbReference type="PANTHER" id="PTHR46844:SF1">
    <property type="entry name" value="SLR5058 PROTEIN"/>
    <property type="match status" value="1"/>
</dbReference>
<proteinExistence type="predicted"/>
<keyword evidence="3" id="KW-0472">Membrane</keyword>
<feature type="transmembrane region" description="Helical" evidence="3">
    <location>
        <begin position="12"/>
        <end position="32"/>
    </location>
</feature>
<evidence type="ECO:0000256" key="1">
    <source>
        <dbReference type="ARBA" id="ARBA00022741"/>
    </source>
</evidence>
<feature type="domain" description="NACHT" evidence="4">
    <location>
        <begin position="379"/>
        <end position="542"/>
    </location>
</feature>
<keyword evidence="1" id="KW-0547">Nucleotide-binding</keyword>
<dbReference type="Pfam" id="PF05729">
    <property type="entry name" value="NACHT"/>
    <property type="match status" value="1"/>
</dbReference>
<reference evidence="5 6" key="1">
    <citation type="submission" date="2024-11" db="EMBL/GenBank/DDBJ databases">
        <title>Chromosome-level genome assembly of the freshwater bivalve Anodonta woodiana.</title>
        <authorList>
            <person name="Chen X."/>
        </authorList>
    </citation>
    <scope>NUCLEOTIDE SEQUENCE [LARGE SCALE GENOMIC DNA]</scope>
    <source>
        <strain evidence="5">MN2024</strain>
        <tissue evidence="5">Gills</tissue>
    </source>
</reference>
<organism evidence="5 6">
    <name type="scientific">Sinanodonta woodiana</name>
    <name type="common">Chinese pond mussel</name>
    <name type="synonym">Anodonta woodiana</name>
    <dbReference type="NCBI Taxonomy" id="1069815"/>
    <lineage>
        <taxon>Eukaryota</taxon>
        <taxon>Metazoa</taxon>
        <taxon>Spiralia</taxon>
        <taxon>Lophotrochozoa</taxon>
        <taxon>Mollusca</taxon>
        <taxon>Bivalvia</taxon>
        <taxon>Autobranchia</taxon>
        <taxon>Heteroconchia</taxon>
        <taxon>Palaeoheterodonta</taxon>
        <taxon>Unionida</taxon>
        <taxon>Unionoidea</taxon>
        <taxon>Unionidae</taxon>
        <taxon>Unioninae</taxon>
        <taxon>Sinanodonta</taxon>
    </lineage>
</organism>
<keyword evidence="3" id="KW-1133">Transmembrane helix</keyword>
<dbReference type="InterPro" id="IPR027417">
    <property type="entry name" value="P-loop_NTPase"/>
</dbReference>
<dbReference type="SUPFAM" id="SSF52047">
    <property type="entry name" value="RNI-like"/>
    <property type="match status" value="1"/>
</dbReference>
<dbReference type="PANTHER" id="PTHR46844">
    <property type="entry name" value="SLR5058 PROTEIN"/>
    <property type="match status" value="1"/>
</dbReference>
<evidence type="ECO:0000256" key="3">
    <source>
        <dbReference type="SAM" id="Phobius"/>
    </source>
</evidence>
<dbReference type="Gene3D" id="3.40.50.300">
    <property type="entry name" value="P-loop containing nucleotide triphosphate hydrolases"/>
    <property type="match status" value="1"/>
</dbReference>
<comment type="caution">
    <text evidence="5">The sequence shown here is derived from an EMBL/GenBank/DDBJ whole genome shotgun (WGS) entry which is preliminary data.</text>
</comment>
<gene>
    <name evidence="5" type="ORF">ACJMK2_042301</name>
</gene>